<dbReference type="EMBL" id="KZ772739">
    <property type="protein sequence ID" value="PTQ35966.1"/>
    <property type="molecule type" value="Genomic_DNA"/>
</dbReference>
<sequence>MLEDCTGGPYICIDARGGGVVTDKKQKGGIRVSTRPRARRHLAVHEWIMKTKRVSREILSALHTPLSPLAVRWNPAQLGGEPSMAAYKGSLTWKGERSPASPRDQIAGLGWKWEGAWSMEQQHGSCRTGRARQAMRLPSHPIPSHPRTHGRGRERRASESRGMKEGDEESAQAVFITLLPIWRWMRQARGKAGHHHSAESRVTTHAQGTRPTATRSTGVVAIRVDSDRLFPVGHRHIVRPVTAPV</sequence>
<feature type="compositionally biased region" description="Polar residues" evidence="1">
    <location>
        <begin position="200"/>
        <end position="216"/>
    </location>
</feature>
<dbReference type="Proteomes" id="UP000244005">
    <property type="component" value="Unassembled WGS sequence"/>
</dbReference>
<keyword evidence="3" id="KW-1185">Reference proteome</keyword>
<organism evidence="2 3">
    <name type="scientific">Marchantia polymorpha</name>
    <name type="common">Common liverwort</name>
    <name type="synonym">Marchantia aquatica</name>
    <dbReference type="NCBI Taxonomy" id="3197"/>
    <lineage>
        <taxon>Eukaryota</taxon>
        <taxon>Viridiplantae</taxon>
        <taxon>Streptophyta</taxon>
        <taxon>Embryophyta</taxon>
        <taxon>Marchantiophyta</taxon>
        <taxon>Marchantiopsida</taxon>
        <taxon>Marchantiidae</taxon>
        <taxon>Marchantiales</taxon>
        <taxon>Marchantiaceae</taxon>
        <taxon>Marchantia</taxon>
    </lineage>
</organism>
<evidence type="ECO:0000256" key="1">
    <source>
        <dbReference type="SAM" id="MobiDB-lite"/>
    </source>
</evidence>
<proteinExistence type="predicted"/>
<reference evidence="3" key="1">
    <citation type="journal article" date="2017" name="Cell">
        <title>Insights into land plant evolution garnered from the Marchantia polymorpha genome.</title>
        <authorList>
            <person name="Bowman J.L."/>
            <person name="Kohchi T."/>
            <person name="Yamato K.T."/>
            <person name="Jenkins J."/>
            <person name="Shu S."/>
            <person name="Ishizaki K."/>
            <person name="Yamaoka S."/>
            <person name="Nishihama R."/>
            <person name="Nakamura Y."/>
            <person name="Berger F."/>
            <person name="Adam C."/>
            <person name="Aki S.S."/>
            <person name="Althoff F."/>
            <person name="Araki T."/>
            <person name="Arteaga-Vazquez M.A."/>
            <person name="Balasubrmanian S."/>
            <person name="Barry K."/>
            <person name="Bauer D."/>
            <person name="Boehm C.R."/>
            <person name="Briginshaw L."/>
            <person name="Caballero-Perez J."/>
            <person name="Catarino B."/>
            <person name="Chen F."/>
            <person name="Chiyoda S."/>
            <person name="Chovatia M."/>
            <person name="Davies K.M."/>
            <person name="Delmans M."/>
            <person name="Demura T."/>
            <person name="Dierschke T."/>
            <person name="Dolan L."/>
            <person name="Dorantes-Acosta A.E."/>
            <person name="Eklund D.M."/>
            <person name="Florent S.N."/>
            <person name="Flores-Sandoval E."/>
            <person name="Fujiyama A."/>
            <person name="Fukuzawa H."/>
            <person name="Galik B."/>
            <person name="Grimanelli D."/>
            <person name="Grimwood J."/>
            <person name="Grossniklaus U."/>
            <person name="Hamada T."/>
            <person name="Haseloff J."/>
            <person name="Hetherington A.J."/>
            <person name="Higo A."/>
            <person name="Hirakawa Y."/>
            <person name="Hundley H.N."/>
            <person name="Ikeda Y."/>
            <person name="Inoue K."/>
            <person name="Inoue S.I."/>
            <person name="Ishida S."/>
            <person name="Jia Q."/>
            <person name="Kakita M."/>
            <person name="Kanazawa T."/>
            <person name="Kawai Y."/>
            <person name="Kawashima T."/>
            <person name="Kennedy M."/>
            <person name="Kinose K."/>
            <person name="Kinoshita T."/>
            <person name="Kohara Y."/>
            <person name="Koide E."/>
            <person name="Komatsu K."/>
            <person name="Kopischke S."/>
            <person name="Kubo M."/>
            <person name="Kyozuka J."/>
            <person name="Lagercrantz U."/>
            <person name="Lin S.S."/>
            <person name="Lindquist E."/>
            <person name="Lipzen A.M."/>
            <person name="Lu C.W."/>
            <person name="De Luna E."/>
            <person name="Martienssen R.A."/>
            <person name="Minamino N."/>
            <person name="Mizutani M."/>
            <person name="Mizutani M."/>
            <person name="Mochizuki N."/>
            <person name="Monte I."/>
            <person name="Mosher R."/>
            <person name="Nagasaki H."/>
            <person name="Nakagami H."/>
            <person name="Naramoto S."/>
            <person name="Nishitani K."/>
            <person name="Ohtani M."/>
            <person name="Okamoto T."/>
            <person name="Okumura M."/>
            <person name="Phillips J."/>
            <person name="Pollak B."/>
            <person name="Reinders A."/>
            <person name="Rovekamp M."/>
            <person name="Sano R."/>
            <person name="Sawa S."/>
            <person name="Schmid M.W."/>
            <person name="Shirakawa M."/>
            <person name="Solano R."/>
            <person name="Spunde A."/>
            <person name="Suetsugu N."/>
            <person name="Sugano S."/>
            <person name="Sugiyama A."/>
            <person name="Sun R."/>
            <person name="Suzuki Y."/>
            <person name="Takenaka M."/>
            <person name="Takezawa D."/>
            <person name="Tomogane H."/>
            <person name="Tsuzuki M."/>
            <person name="Ueda T."/>
            <person name="Umeda M."/>
            <person name="Ward J.M."/>
            <person name="Watanabe Y."/>
            <person name="Yazaki K."/>
            <person name="Yokoyama R."/>
            <person name="Yoshitake Y."/>
            <person name="Yotsui I."/>
            <person name="Zachgo S."/>
            <person name="Schmutz J."/>
        </authorList>
    </citation>
    <scope>NUCLEOTIDE SEQUENCE [LARGE SCALE GENOMIC DNA]</scope>
    <source>
        <strain evidence="3">Tak-1</strain>
    </source>
</reference>
<feature type="region of interest" description="Disordered" evidence="1">
    <location>
        <begin position="190"/>
        <end position="216"/>
    </location>
</feature>
<gene>
    <name evidence="2" type="ORF">MARPO_0067s0055</name>
</gene>
<feature type="region of interest" description="Disordered" evidence="1">
    <location>
        <begin position="124"/>
        <end position="170"/>
    </location>
</feature>
<accession>A0A2R6WQ45</accession>
<evidence type="ECO:0000313" key="3">
    <source>
        <dbReference type="Proteomes" id="UP000244005"/>
    </source>
</evidence>
<dbReference type="Gramene" id="Mp7g19230.1">
    <property type="protein sequence ID" value="Mp7g19230.1.cds1"/>
    <property type="gene ID" value="Mp7g19230"/>
</dbReference>
<feature type="compositionally biased region" description="Basic and acidic residues" evidence="1">
    <location>
        <begin position="155"/>
        <end position="165"/>
    </location>
</feature>
<protein>
    <submittedName>
        <fullName evidence="2">Uncharacterized protein</fullName>
    </submittedName>
</protein>
<evidence type="ECO:0000313" key="2">
    <source>
        <dbReference type="EMBL" id="PTQ35966.1"/>
    </source>
</evidence>
<name>A0A2R6WQ45_MARPO</name>
<dbReference type="AlphaFoldDB" id="A0A2R6WQ45"/>